<keyword evidence="2" id="KW-1185">Reference proteome</keyword>
<dbReference type="EMBL" id="BGZK01000015">
    <property type="protein sequence ID" value="GBP04910.1"/>
    <property type="molecule type" value="Genomic_DNA"/>
</dbReference>
<comment type="caution">
    <text evidence="1">The sequence shown here is derived from an EMBL/GenBank/DDBJ whole genome shotgun (WGS) entry which is preliminary data.</text>
</comment>
<dbReference type="AlphaFoldDB" id="A0A4C1SUL5"/>
<reference evidence="1 2" key="1">
    <citation type="journal article" date="2019" name="Commun. Biol.">
        <title>The bagworm genome reveals a unique fibroin gene that provides high tensile strength.</title>
        <authorList>
            <person name="Kono N."/>
            <person name="Nakamura H."/>
            <person name="Ohtoshi R."/>
            <person name="Tomita M."/>
            <person name="Numata K."/>
            <person name="Arakawa K."/>
        </authorList>
    </citation>
    <scope>NUCLEOTIDE SEQUENCE [LARGE SCALE GENOMIC DNA]</scope>
</reference>
<protein>
    <submittedName>
        <fullName evidence="1">Uncharacterized protein</fullName>
    </submittedName>
</protein>
<organism evidence="1 2">
    <name type="scientific">Eumeta variegata</name>
    <name type="common">Bagworm moth</name>
    <name type="synonym">Eumeta japonica</name>
    <dbReference type="NCBI Taxonomy" id="151549"/>
    <lineage>
        <taxon>Eukaryota</taxon>
        <taxon>Metazoa</taxon>
        <taxon>Ecdysozoa</taxon>
        <taxon>Arthropoda</taxon>
        <taxon>Hexapoda</taxon>
        <taxon>Insecta</taxon>
        <taxon>Pterygota</taxon>
        <taxon>Neoptera</taxon>
        <taxon>Endopterygota</taxon>
        <taxon>Lepidoptera</taxon>
        <taxon>Glossata</taxon>
        <taxon>Ditrysia</taxon>
        <taxon>Tineoidea</taxon>
        <taxon>Psychidae</taxon>
        <taxon>Oiketicinae</taxon>
        <taxon>Eumeta</taxon>
    </lineage>
</organism>
<accession>A0A4C1SUL5</accession>
<proteinExistence type="predicted"/>
<sequence length="97" mass="10979">MVVHGYERDELPNTTESVPTGARAAAELLLIRRKKCISAGTTTMECRWLMSFPYYFTNVNDSTKPLVQPCCSTFERSNEQFGARSKAASIRRGWDAR</sequence>
<evidence type="ECO:0000313" key="1">
    <source>
        <dbReference type="EMBL" id="GBP04910.1"/>
    </source>
</evidence>
<evidence type="ECO:0000313" key="2">
    <source>
        <dbReference type="Proteomes" id="UP000299102"/>
    </source>
</evidence>
<gene>
    <name evidence="1" type="ORF">EVAR_3796_1</name>
</gene>
<name>A0A4C1SUL5_EUMVA</name>
<dbReference type="Proteomes" id="UP000299102">
    <property type="component" value="Unassembled WGS sequence"/>
</dbReference>